<dbReference type="AlphaFoldDB" id="A0A8S1K3D8"/>
<dbReference type="PANTHER" id="PTHR12942:SF2">
    <property type="entry name" value="PRE-MRNA-SPLICING FACTOR SLU7"/>
    <property type="match status" value="1"/>
</dbReference>
<evidence type="ECO:0000256" key="8">
    <source>
        <dbReference type="SAM" id="MobiDB-lite"/>
    </source>
</evidence>
<gene>
    <name evidence="10" type="ORF">PPRIM_AZ9-3.1.T0140180</name>
</gene>
<evidence type="ECO:0000313" key="10">
    <source>
        <dbReference type="EMBL" id="CAD8049819.1"/>
    </source>
</evidence>
<comment type="function">
    <text evidence="7">Involved in pre-mRNA splicing.</text>
</comment>
<dbReference type="GO" id="GO:0000398">
    <property type="term" value="P:mRNA splicing, via spliceosome"/>
    <property type="evidence" value="ECO:0007669"/>
    <property type="project" value="UniProtKB-UniRule"/>
</dbReference>
<evidence type="ECO:0000313" key="11">
    <source>
        <dbReference type="Proteomes" id="UP000688137"/>
    </source>
</evidence>
<comment type="similarity">
    <text evidence="2 7">Belongs to the SLU7 family.</text>
</comment>
<feature type="compositionally biased region" description="Polar residues" evidence="8">
    <location>
        <begin position="178"/>
        <end position="191"/>
    </location>
</feature>
<dbReference type="EMBL" id="CAJJDM010000011">
    <property type="protein sequence ID" value="CAD8049819.1"/>
    <property type="molecule type" value="Genomic_DNA"/>
</dbReference>
<feature type="region of interest" description="Disordered" evidence="8">
    <location>
        <begin position="412"/>
        <end position="446"/>
    </location>
</feature>
<keyword evidence="3 7" id="KW-0507">mRNA processing</keyword>
<feature type="region of interest" description="Disordered" evidence="8">
    <location>
        <begin position="154"/>
        <end position="191"/>
    </location>
</feature>
<dbReference type="InterPro" id="IPR039974">
    <property type="entry name" value="Splicing_factor_SLU7"/>
</dbReference>
<sequence length="446" mass="52466">MSFNKKGREDLMQITNDEDGREINPHMPQYIINAPWYLKESTPSLKHQRIRKQQNTSTFDNWYQRGSKGPNNLKFKKGACTNCGSTTHQSKDCCERPRQIGAKFSNTDIQPDDIVLNVQGLNYDAKRDRWNGYDPETYKSQIQEYEILEEKRKEARLQEGQQTESGNLDDEFKDNGTGEHQTQMTTRDPRTKTMTRNLRIREDRANYLLNLDVNSAYFDPKSRSLRENPNPHLPPEKQVFKGLNQIRLTGETLQMYEQERFAWQYAEQHNLNLNTVSLPTLTEKTYKQIKAKKEEQKIGRAESLFDRYGGEEHLNPQIDLLLGQTERFVEYEEDGLPKNPLKKKDLTKSKYLEDFFYGDHTSVWGSWWSDVLGWGYDCCYSNEKHSVCLGEKGRRLQLNKEARLKREIEEDLQKAQIQDQKSSPQHQHQNQHQQPQQQIIQQAQQQ</sequence>
<evidence type="ECO:0000256" key="7">
    <source>
        <dbReference type="RuleBase" id="RU367071"/>
    </source>
</evidence>
<feature type="compositionally biased region" description="Low complexity" evidence="8">
    <location>
        <begin position="424"/>
        <end position="446"/>
    </location>
</feature>
<name>A0A8S1K3D8_PARPR</name>
<evidence type="ECO:0000256" key="2">
    <source>
        <dbReference type="ARBA" id="ARBA00007203"/>
    </source>
</evidence>
<dbReference type="GO" id="GO:0030628">
    <property type="term" value="F:pre-mRNA 3'-splice site binding"/>
    <property type="evidence" value="ECO:0007669"/>
    <property type="project" value="UniProtKB-UniRule"/>
</dbReference>
<evidence type="ECO:0000256" key="4">
    <source>
        <dbReference type="ARBA" id="ARBA00022728"/>
    </source>
</evidence>
<reference evidence="10" key="1">
    <citation type="submission" date="2021-01" db="EMBL/GenBank/DDBJ databases">
        <authorList>
            <consortium name="Genoscope - CEA"/>
            <person name="William W."/>
        </authorList>
    </citation>
    <scope>NUCLEOTIDE SEQUENCE</scope>
</reference>
<comment type="subcellular location">
    <subcellularLocation>
        <location evidence="1 7">Nucleus</location>
    </subcellularLocation>
</comment>
<comment type="caution">
    <text evidence="10">The sequence shown here is derived from an EMBL/GenBank/DDBJ whole genome shotgun (WGS) entry which is preliminary data.</text>
</comment>
<evidence type="ECO:0000256" key="6">
    <source>
        <dbReference type="ARBA" id="ARBA00023242"/>
    </source>
</evidence>
<evidence type="ECO:0000259" key="9">
    <source>
        <dbReference type="Pfam" id="PF11708"/>
    </source>
</evidence>
<evidence type="ECO:0000256" key="1">
    <source>
        <dbReference type="ARBA" id="ARBA00004123"/>
    </source>
</evidence>
<evidence type="ECO:0000256" key="5">
    <source>
        <dbReference type="ARBA" id="ARBA00023187"/>
    </source>
</evidence>
<keyword evidence="6 7" id="KW-0539">Nucleus</keyword>
<keyword evidence="4 7" id="KW-0747">Spliceosome</keyword>
<dbReference type="InterPro" id="IPR021715">
    <property type="entry name" value="Slu7_dom"/>
</dbReference>
<organism evidence="10 11">
    <name type="scientific">Paramecium primaurelia</name>
    <dbReference type="NCBI Taxonomy" id="5886"/>
    <lineage>
        <taxon>Eukaryota</taxon>
        <taxon>Sar</taxon>
        <taxon>Alveolata</taxon>
        <taxon>Ciliophora</taxon>
        <taxon>Intramacronucleata</taxon>
        <taxon>Oligohymenophorea</taxon>
        <taxon>Peniculida</taxon>
        <taxon>Parameciidae</taxon>
        <taxon>Paramecium</taxon>
    </lineage>
</organism>
<keyword evidence="11" id="KW-1185">Reference proteome</keyword>
<dbReference type="Proteomes" id="UP000688137">
    <property type="component" value="Unassembled WGS sequence"/>
</dbReference>
<dbReference type="OMA" id="KYAWESQ"/>
<evidence type="ECO:0000256" key="3">
    <source>
        <dbReference type="ARBA" id="ARBA00022664"/>
    </source>
</evidence>
<accession>A0A8S1K3D8</accession>
<keyword evidence="5 7" id="KW-0508">mRNA splicing</keyword>
<dbReference type="PANTHER" id="PTHR12942">
    <property type="entry name" value="STEP II SPLICING FACTOR SLU7"/>
    <property type="match status" value="1"/>
</dbReference>
<comment type="subunit">
    <text evidence="7">Associated with the spliceosome.</text>
</comment>
<dbReference type="GO" id="GO:0005681">
    <property type="term" value="C:spliceosomal complex"/>
    <property type="evidence" value="ECO:0007669"/>
    <property type="project" value="UniProtKB-UniRule"/>
</dbReference>
<dbReference type="Pfam" id="PF11708">
    <property type="entry name" value="Slu7"/>
    <property type="match status" value="1"/>
</dbReference>
<protein>
    <recommendedName>
        <fullName evidence="7">Pre-mRNA-splicing factor SLU7</fullName>
    </recommendedName>
</protein>
<feature type="domain" description="Pre-mRNA-splicing factor SLU7" evidence="9">
    <location>
        <begin position="121"/>
        <end position="366"/>
    </location>
</feature>
<proteinExistence type="inferred from homology"/>